<accession>A0A382FDJ0</accession>
<name>A0A382FDJ0_9ZZZZ</name>
<dbReference type="AlphaFoldDB" id="A0A382FDJ0"/>
<protein>
    <submittedName>
        <fullName evidence="1">Uncharacterized protein</fullName>
    </submittedName>
</protein>
<evidence type="ECO:0000313" key="1">
    <source>
        <dbReference type="EMBL" id="SVB61146.1"/>
    </source>
</evidence>
<organism evidence="1">
    <name type="scientific">marine metagenome</name>
    <dbReference type="NCBI Taxonomy" id="408172"/>
    <lineage>
        <taxon>unclassified sequences</taxon>
        <taxon>metagenomes</taxon>
        <taxon>ecological metagenomes</taxon>
    </lineage>
</organism>
<sequence>MFVQLVPSFIMRTLPVCSAQGGSESLHPHNNANRKIKTCQGNNFNVSSALVIKLKVVEGV</sequence>
<dbReference type="EMBL" id="UINC01049408">
    <property type="protein sequence ID" value="SVB61146.1"/>
    <property type="molecule type" value="Genomic_DNA"/>
</dbReference>
<gene>
    <name evidence="1" type="ORF">METZ01_LOCUS214000</name>
</gene>
<proteinExistence type="predicted"/>
<reference evidence="1" key="1">
    <citation type="submission" date="2018-05" db="EMBL/GenBank/DDBJ databases">
        <authorList>
            <person name="Lanie J.A."/>
            <person name="Ng W.-L."/>
            <person name="Kazmierczak K.M."/>
            <person name="Andrzejewski T.M."/>
            <person name="Davidsen T.M."/>
            <person name="Wayne K.J."/>
            <person name="Tettelin H."/>
            <person name="Glass J.I."/>
            <person name="Rusch D."/>
            <person name="Podicherti R."/>
            <person name="Tsui H.-C.T."/>
            <person name="Winkler M.E."/>
        </authorList>
    </citation>
    <scope>NUCLEOTIDE SEQUENCE</scope>
</reference>